<gene>
    <name evidence="4" type="ORF">KFE25_010211</name>
</gene>
<dbReference type="Gene3D" id="1.10.150.50">
    <property type="entry name" value="Transcription Factor, Ets-1"/>
    <property type="match status" value="1"/>
</dbReference>
<dbReference type="InterPro" id="IPR011990">
    <property type="entry name" value="TPR-like_helical_dom_sf"/>
</dbReference>
<dbReference type="Pfam" id="PF07647">
    <property type="entry name" value="SAM_2"/>
    <property type="match status" value="1"/>
</dbReference>
<dbReference type="PROSITE" id="PS50105">
    <property type="entry name" value="SAM_DOMAIN"/>
    <property type="match status" value="1"/>
</dbReference>
<dbReference type="InterPro" id="IPR001660">
    <property type="entry name" value="SAM"/>
</dbReference>
<feature type="region of interest" description="Disordered" evidence="2">
    <location>
        <begin position="1"/>
        <end position="25"/>
    </location>
</feature>
<feature type="region of interest" description="Disordered" evidence="2">
    <location>
        <begin position="429"/>
        <end position="469"/>
    </location>
</feature>
<feature type="region of interest" description="Disordered" evidence="2">
    <location>
        <begin position="683"/>
        <end position="753"/>
    </location>
</feature>
<evidence type="ECO:0000256" key="1">
    <source>
        <dbReference type="SAM" id="Coils"/>
    </source>
</evidence>
<dbReference type="Proteomes" id="UP000751190">
    <property type="component" value="Unassembled WGS sequence"/>
</dbReference>
<keyword evidence="5" id="KW-1185">Reference proteome</keyword>
<organism evidence="4 5">
    <name type="scientific">Diacronema lutheri</name>
    <name type="common">Unicellular marine alga</name>
    <name type="synonym">Monochrysis lutheri</name>
    <dbReference type="NCBI Taxonomy" id="2081491"/>
    <lineage>
        <taxon>Eukaryota</taxon>
        <taxon>Haptista</taxon>
        <taxon>Haptophyta</taxon>
        <taxon>Pavlovophyceae</taxon>
        <taxon>Pavlovales</taxon>
        <taxon>Pavlovaceae</taxon>
        <taxon>Diacronema</taxon>
    </lineage>
</organism>
<keyword evidence="1" id="KW-0175">Coiled coil</keyword>
<evidence type="ECO:0000313" key="5">
    <source>
        <dbReference type="Proteomes" id="UP000751190"/>
    </source>
</evidence>
<proteinExistence type="predicted"/>
<feature type="compositionally biased region" description="Gly residues" evidence="2">
    <location>
        <begin position="433"/>
        <end position="447"/>
    </location>
</feature>
<evidence type="ECO:0000259" key="3">
    <source>
        <dbReference type="PROSITE" id="PS50105"/>
    </source>
</evidence>
<feature type="coiled-coil region" evidence="1">
    <location>
        <begin position="533"/>
        <end position="560"/>
    </location>
</feature>
<protein>
    <recommendedName>
        <fullName evidence="3">SAM domain-containing protein</fullName>
    </recommendedName>
</protein>
<feature type="compositionally biased region" description="Basic residues" evidence="2">
    <location>
        <begin position="1"/>
        <end position="12"/>
    </location>
</feature>
<dbReference type="OrthoDB" id="10657637at2759"/>
<dbReference type="InterPro" id="IPR013761">
    <property type="entry name" value="SAM/pointed_sf"/>
</dbReference>
<dbReference type="EMBL" id="JAGTXO010000012">
    <property type="protein sequence ID" value="KAG8464843.1"/>
    <property type="molecule type" value="Genomic_DNA"/>
</dbReference>
<dbReference type="Gene3D" id="1.25.40.10">
    <property type="entry name" value="Tetratricopeptide repeat domain"/>
    <property type="match status" value="1"/>
</dbReference>
<sequence length="753" mass="78406">MRRHVQSAKVRRSPSAPVGRPASAGAAGKGLAMMMQLHEPPARGSPAAETLFQLTPLDFEPLGALMRERVDAGLAPETGAAGALAADAYILHDYERAVDEWTRALVGEQSIARLCYLYRHRAAAFLHLGQLDAALKDVNRCLQHQPTAFDALALRADVLERQGADAHLVLAAYSNALRRQPSSGRILSKFALAAQRVDGCAIARRLGWPPPPRGEGVRDASADGVAGSSLPLAAFIASATASIVRPLFCIALRPRRGHAELALSCLATESWGAADVLAFLPPSPIALGGASGADVGAGGAAPTMAVGSACTQHAALPSACARVGAGGGRLSLSKLERLSDCLLTLTVSHHDGGRIEILSNNAARADGFARALLLQQPPSYRAPHDFDVSCYGWLAADAGASRRFCAALAAANERYDAVVDRARRVGPERAGRAFGGGGGGGGGAGGGGDDEGGDGAGDRSGRSPLTLSSEQARELTRWLGELGLETHAAALIAQGVSLSAPLGLTDDDLSAIGIVDATERQRIAEGHASQVRLRSLREQLTQSEARAERLLVRLADAEARASTEAHAAKAATGALQEMTAALAKEHDETTVLRRRGVQLDARIANDAARQRELEKRVDHFLGDADELIESTAHLNQTLRSAFYDHRKQIEQRTVQCISRFTGEHTSASGLAPHVRLGLRAFAHGTPLGHTPPHTGRPPASPTAQLGLLAPGSARSSRSSASGAASAVGALRPRSAASVSGDAGGRSPTTAPQR</sequence>
<evidence type="ECO:0000256" key="2">
    <source>
        <dbReference type="SAM" id="MobiDB-lite"/>
    </source>
</evidence>
<dbReference type="SUPFAM" id="SSF47769">
    <property type="entry name" value="SAM/Pointed domain"/>
    <property type="match status" value="1"/>
</dbReference>
<evidence type="ECO:0000313" key="4">
    <source>
        <dbReference type="EMBL" id="KAG8464843.1"/>
    </source>
</evidence>
<dbReference type="CDD" id="cd09487">
    <property type="entry name" value="SAM_superfamily"/>
    <property type="match status" value="1"/>
</dbReference>
<comment type="caution">
    <text evidence="4">The sequence shown here is derived from an EMBL/GenBank/DDBJ whole genome shotgun (WGS) entry which is preliminary data.</text>
</comment>
<dbReference type="SUPFAM" id="SSF48452">
    <property type="entry name" value="TPR-like"/>
    <property type="match status" value="1"/>
</dbReference>
<feature type="compositionally biased region" description="Low complexity" evidence="2">
    <location>
        <begin position="707"/>
        <end position="731"/>
    </location>
</feature>
<name>A0A8J6CER0_DIALT</name>
<dbReference type="AlphaFoldDB" id="A0A8J6CER0"/>
<feature type="domain" description="SAM" evidence="3">
    <location>
        <begin position="470"/>
        <end position="523"/>
    </location>
</feature>
<accession>A0A8J6CER0</accession>
<reference evidence="4" key="1">
    <citation type="submission" date="2021-05" db="EMBL/GenBank/DDBJ databases">
        <title>The genome of the haptophyte Pavlova lutheri (Diacronema luteri, Pavlovales) - a model for lipid biosynthesis in eukaryotic algae.</title>
        <authorList>
            <person name="Hulatt C.J."/>
            <person name="Posewitz M.C."/>
        </authorList>
    </citation>
    <scope>NUCLEOTIDE SEQUENCE</scope>
    <source>
        <strain evidence="4">NIVA-4/92</strain>
    </source>
</reference>